<keyword evidence="8" id="KW-1133">Transmembrane helix</keyword>
<dbReference type="PANTHER" id="PTHR22930:SF206">
    <property type="entry name" value="NUCLEASE HARBI1"/>
    <property type="match status" value="1"/>
</dbReference>
<evidence type="ECO:0000256" key="1">
    <source>
        <dbReference type="ARBA" id="ARBA00001968"/>
    </source>
</evidence>
<dbReference type="GO" id="GO:0005634">
    <property type="term" value="C:nucleus"/>
    <property type="evidence" value="ECO:0007669"/>
    <property type="project" value="UniProtKB-SubCell"/>
</dbReference>
<dbReference type="Proteomes" id="UP000001038">
    <property type="component" value="Chromosome 18"/>
</dbReference>
<feature type="transmembrane region" description="Helical" evidence="8">
    <location>
        <begin position="20"/>
        <end position="45"/>
    </location>
</feature>
<keyword evidence="11" id="KW-1185">Reference proteome</keyword>
<keyword evidence="7" id="KW-0539">Nucleus</keyword>
<dbReference type="InParanoid" id="A0A3B3H618"/>
<dbReference type="AlphaFoldDB" id="A0A3B3H618"/>
<dbReference type="GO" id="GO:0016787">
    <property type="term" value="F:hydrolase activity"/>
    <property type="evidence" value="ECO:0007669"/>
    <property type="project" value="UniProtKB-KW"/>
</dbReference>
<gene>
    <name evidence="10" type="primary">LOC111949238</name>
</gene>
<dbReference type="GeneTree" id="ENSGT00940000164797"/>
<sequence>MFIFIFAPLNPLLSRARRHFFLFHFLKMANINLAVFLLAIIRLFFVRSVQKRADLLHKVARRRTRRLTSARRSRRLIFTRVPLAALARHEQLGLPCIYCLPNIKVPVLANYADGQSDTRQDFRLTRRTINHLVEQLRVPHNQGWAQETEVLVFLFWLGCGTSYRVVARAFDMPRSTVSDIVHRTADRILQLMRRVIRLPSRAELPLVASGFEQLAGSAAFQKVVGSIDGCHIRIKAPKEDPASYFNRKLFYSIQMQAVCDSNAKFLDIFVGYPGSVHDSRVLRNSPIYTNKTYPPEGYILLGDGGYPCIAQPITLLTPYREPLRNAVEARYNRHHAKARSVVERAFGMMKTRWRAIFLGALEVKSKFAVKIIACSAILHNMCISEGDWLEPTVEPQQDNARNQQDEQSGIRLRGQISGFLSAPTGPQMALEEHDYC</sequence>
<dbReference type="InterPro" id="IPR027806">
    <property type="entry name" value="HARBI1_dom"/>
</dbReference>
<dbReference type="InterPro" id="IPR045249">
    <property type="entry name" value="HARBI1-like"/>
</dbReference>
<comment type="cofactor">
    <cofactor evidence="1">
        <name>a divalent metal cation</name>
        <dbReference type="ChEBI" id="CHEBI:60240"/>
    </cofactor>
</comment>
<reference evidence="10" key="2">
    <citation type="submission" date="2025-08" db="UniProtKB">
        <authorList>
            <consortium name="Ensembl"/>
        </authorList>
    </citation>
    <scope>IDENTIFICATION</scope>
    <source>
        <strain evidence="10">Hd-rR</strain>
    </source>
</reference>
<comment type="similarity">
    <text evidence="3">Belongs to the HARBI1 family.</text>
</comment>
<evidence type="ECO:0000259" key="9">
    <source>
        <dbReference type="Pfam" id="PF13359"/>
    </source>
</evidence>
<reference evidence="10 11" key="1">
    <citation type="journal article" date="2007" name="Nature">
        <title>The medaka draft genome and insights into vertebrate genome evolution.</title>
        <authorList>
            <person name="Kasahara M."/>
            <person name="Naruse K."/>
            <person name="Sasaki S."/>
            <person name="Nakatani Y."/>
            <person name="Qu W."/>
            <person name="Ahsan B."/>
            <person name="Yamada T."/>
            <person name="Nagayasu Y."/>
            <person name="Doi K."/>
            <person name="Kasai Y."/>
            <person name="Jindo T."/>
            <person name="Kobayashi D."/>
            <person name="Shimada A."/>
            <person name="Toyoda A."/>
            <person name="Kuroki Y."/>
            <person name="Fujiyama A."/>
            <person name="Sasaki T."/>
            <person name="Shimizu A."/>
            <person name="Asakawa S."/>
            <person name="Shimizu N."/>
            <person name="Hashimoto S."/>
            <person name="Yang J."/>
            <person name="Lee Y."/>
            <person name="Matsushima K."/>
            <person name="Sugano S."/>
            <person name="Sakaizumi M."/>
            <person name="Narita T."/>
            <person name="Ohishi K."/>
            <person name="Haga S."/>
            <person name="Ohta F."/>
            <person name="Nomoto H."/>
            <person name="Nogata K."/>
            <person name="Morishita T."/>
            <person name="Endo T."/>
            <person name="Shin-I T."/>
            <person name="Takeda H."/>
            <person name="Morishita S."/>
            <person name="Kohara Y."/>
        </authorList>
    </citation>
    <scope>NUCLEOTIDE SEQUENCE [LARGE SCALE GENOMIC DNA]</scope>
    <source>
        <strain evidence="10 11">Hd-rR</strain>
    </source>
</reference>
<evidence type="ECO:0000313" key="10">
    <source>
        <dbReference type="Ensembl" id="ENSORLP00000027301.1"/>
    </source>
</evidence>
<keyword evidence="4" id="KW-0540">Nuclease</keyword>
<proteinExistence type="inferred from homology"/>
<dbReference type="Ensembl" id="ENSORLT00000034607.1">
    <property type="protein sequence ID" value="ENSORLP00000027301.1"/>
    <property type="gene ID" value="ENSORLG00000023712.1"/>
</dbReference>
<keyword evidence="6" id="KW-0378">Hydrolase</keyword>
<evidence type="ECO:0000256" key="2">
    <source>
        <dbReference type="ARBA" id="ARBA00004123"/>
    </source>
</evidence>
<dbReference type="GO" id="GO:0004518">
    <property type="term" value="F:nuclease activity"/>
    <property type="evidence" value="ECO:0007669"/>
    <property type="project" value="UniProtKB-KW"/>
</dbReference>
<evidence type="ECO:0000256" key="8">
    <source>
        <dbReference type="SAM" id="Phobius"/>
    </source>
</evidence>
<reference evidence="10" key="3">
    <citation type="submission" date="2025-09" db="UniProtKB">
        <authorList>
            <consortium name="Ensembl"/>
        </authorList>
    </citation>
    <scope>IDENTIFICATION</scope>
    <source>
        <strain evidence="10">Hd-rR</strain>
    </source>
</reference>
<dbReference type="GO" id="GO:0046872">
    <property type="term" value="F:metal ion binding"/>
    <property type="evidence" value="ECO:0007669"/>
    <property type="project" value="UniProtKB-KW"/>
</dbReference>
<comment type="subcellular location">
    <subcellularLocation>
        <location evidence="2">Nucleus</location>
    </subcellularLocation>
</comment>
<keyword evidence="5" id="KW-0479">Metal-binding</keyword>
<evidence type="ECO:0000256" key="7">
    <source>
        <dbReference type="ARBA" id="ARBA00023242"/>
    </source>
</evidence>
<keyword evidence="8" id="KW-0812">Transmembrane</keyword>
<evidence type="ECO:0000256" key="3">
    <source>
        <dbReference type="ARBA" id="ARBA00006958"/>
    </source>
</evidence>
<name>A0A3B3H618_ORYLA</name>
<dbReference type="PANTHER" id="PTHR22930">
    <property type="match status" value="1"/>
</dbReference>
<organism evidence="10 11">
    <name type="scientific">Oryzias latipes</name>
    <name type="common">Japanese rice fish</name>
    <name type="synonym">Japanese killifish</name>
    <dbReference type="NCBI Taxonomy" id="8090"/>
    <lineage>
        <taxon>Eukaryota</taxon>
        <taxon>Metazoa</taxon>
        <taxon>Chordata</taxon>
        <taxon>Craniata</taxon>
        <taxon>Vertebrata</taxon>
        <taxon>Euteleostomi</taxon>
        <taxon>Actinopterygii</taxon>
        <taxon>Neopterygii</taxon>
        <taxon>Teleostei</taxon>
        <taxon>Neoteleostei</taxon>
        <taxon>Acanthomorphata</taxon>
        <taxon>Ovalentaria</taxon>
        <taxon>Atherinomorphae</taxon>
        <taxon>Beloniformes</taxon>
        <taxon>Adrianichthyidae</taxon>
        <taxon>Oryziinae</taxon>
        <taxon>Oryzias</taxon>
    </lineage>
</organism>
<feature type="domain" description="DDE Tnp4" evidence="9">
    <location>
        <begin position="227"/>
        <end position="380"/>
    </location>
</feature>
<evidence type="ECO:0000256" key="5">
    <source>
        <dbReference type="ARBA" id="ARBA00022723"/>
    </source>
</evidence>
<evidence type="ECO:0000313" key="11">
    <source>
        <dbReference type="Proteomes" id="UP000001038"/>
    </source>
</evidence>
<accession>A0A3B3H618</accession>
<evidence type="ECO:0000256" key="4">
    <source>
        <dbReference type="ARBA" id="ARBA00022722"/>
    </source>
</evidence>
<dbReference type="Pfam" id="PF13359">
    <property type="entry name" value="DDE_Tnp_4"/>
    <property type="match status" value="1"/>
</dbReference>
<keyword evidence="8" id="KW-0472">Membrane</keyword>
<evidence type="ECO:0000256" key="6">
    <source>
        <dbReference type="ARBA" id="ARBA00022801"/>
    </source>
</evidence>
<dbReference type="Bgee" id="ENSORLG00000023712">
    <property type="expression patterns" value="Expressed in testis and 2 other cell types or tissues"/>
</dbReference>
<protein>
    <recommendedName>
        <fullName evidence="9">DDE Tnp4 domain-containing protein</fullName>
    </recommendedName>
</protein>